<reference evidence="8 9" key="1">
    <citation type="journal article" date="2011" name="J. Bacteriol.">
        <title>Genome sequence of Haloplasma contractile, an unusual contractile bacterium from a deep-sea anoxic brine lake.</title>
        <authorList>
            <person name="Antunes A."/>
            <person name="Alam I."/>
            <person name="El Dorry H."/>
            <person name="Siam R."/>
            <person name="Robertson A."/>
            <person name="Bajic V.B."/>
            <person name="Stingl U."/>
        </authorList>
    </citation>
    <scope>NUCLEOTIDE SEQUENCE [LARGE SCALE GENOMIC DNA]</scope>
    <source>
        <strain evidence="8 9">SSD-17B</strain>
    </source>
</reference>
<accession>U2EFY5</accession>
<protein>
    <submittedName>
        <fullName evidence="8">Membrane protein</fullName>
    </submittedName>
</protein>
<evidence type="ECO:0000256" key="3">
    <source>
        <dbReference type="ARBA" id="ARBA00022692"/>
    </source>
</evidence>
<evidence type="ECO:0000256" key="6">
    <source>
        <dbReference type="SAM" id="Phobius"/>
    </source>
</evidence>
<dbReference type="InParanoid" id="U2EFY5"/>
<feature type="transmembrane region" description="Helical" evidence="6">
    <location>
        <begin position="59"/>
        <end position="92"/>
    </location>
</feature>
<evidence type="ECO:0000256" key="5">
    <source>
        <dbReference type="ARBA" id="ARBA00023136"/>
    </source>
</evidence>
<keyword evidence="2" id="KW-1003">Cell membrane</keyword>
<dbReference type="InterPro" id="IPR021062">
    <property type="entry name" value="ArAE_1_C"/>
</dbReference>
<evidence type="ECO:0000256" key="1">
    <source>
        <dbReference type="ARBA" id="ARBA00004651"/>
    </source>
</evidence>
<sequence length="326" mass="37808">MKLIGYKSTKVAIGAVISILIAGQLGLLYSTACGIITILSIQNTKRKSILIAIRRMTAFLIAFFIAIPLFLIVGFNTFVFGLYLLVFIPIAIKIKVEEGIVVSSVLVTHILVEGTVTPSLLFNESLLMVIGVSIALLLNIYMPTFEEELSSYQDLIERKIQEILLDMSTSLKQHYVSIKEETYFNELQDIIKKAKEVAINNRNNYLFSGDRYYEHYMDMREQQFEILKRMRSHFKHFYMTVNQTIMIAEFTDKVANSYFTNYSTEALLKGINSMRGMFKRMELPKTREEFENRAMLYQFLNDMEQFLKLKVKFKVRQINKYKPTSS</sequence>
<evidence type="ECO:0000313" key="8">
    <source>
        <dbReference type="EMBL" id="ERJ13526.1"/>
    </source>
</evidence>
<name>U2EFY5_9MOLU</name>
<dbReference type="FunCoup" id="U2EFY5">
    <property type="interactions" value="50"/>
</dbReference>
<dbReference type="InterPro" id="IPR052984">
    <property type="entry name" value="UPF0421"/>
</dbReference>
<dbReference type="AlphaFoldDB" id="U2EFY5"/>
<dbReference type="GO" id="GO:0005886">
    <property type="term" value="C:plasma membrane"/>
    <property type="evidence" value="ECO:0007669"/>
    <property type="project" value="UniProtKB-SubCell"/>
</dbReference>
<dbReference type="OrthoDB" id="357521at2"/>
<comment type="caution">
    <text evidence="8">The sequence shown here is derived from an EMBL/GenBank/DDBJ whole genome shotgun (WGS) entry which is preliminary data.</text>
</comment>
<organism evidence="8 9">
    <name type="scientific">Haloplasma contractile SSD-17B</name>
    <dbReference type="NCBI Taxonomy" id="1033810"/>
    <lineage>
        <taxon>Bacteria</taxon>
        <taxon>Bacillati</taxon>
        <taxon>Mycoplasmatota</taxon>
        <taxon>Mollicutes</taxon>
        <taxon>Haloplasmatales</taxon>
        <taxon>Haloplasmataceae</taxon>
        <taxon>Haloplasma</taxon>
    </lineage>
</organism>
<dbReference type="STRING" id="1033810.HLPCO_000177"/>
<evidence type="ECO:0000259" key="7">
    <source>
        <dbReference type="Pfam" id="PF11728"/>
    </source>
</evidence>
<dbReference type="InterPro" id="IPR038323">
    <property type="entry name" value="ArAE_1_C_sf"/>
</dbReference>
<reference evidence="8 9" key="2">
    <citation type="journal article" date="2013" name="PLoS ONE">
        <title>INDIGO - INtegrated Data Warehouse of MIcrobial GenOmes with Examples from the Red Sea Extremophiles.</title>
        <authorList>
            <person name="Alam I."/>
            <person name="Antunes A."/>
            <person name="Kamau A.A."/>
            <person name="Ba Alawi W."/>
            <person name="Kalkatawi M."/>
            <person name="Stingl U."/>
            <person name="Bajic V.B."/>
        </authorList>
    </citation>
    <scope>NUCLEOTIDE SEQUENCE [LARGE SCALE GENOMIC DNA]</scope>
    <source>
        <strain evidence="8 9">SSD-17B</strain>
    </source>
</reference>
<keyword evidence="9" id="KW-1185">Reference proteome</keyword>
<evidence type="ECO:0000256" key="4">
    <source>
        <dbReference type="ARBA" id="ARBA00022989"/>
    </source>
</evidence>
<keyword evidence="3 6" id="KW-0812">Transmembrane</keyword>
<gene>
    <name evidence="8" type="ORF">HLPCO_000177</name>
</gene>
<dbReference type="Pfam" id="PF11728">
    <property type="entry name" value="ArAE_1_C"/>
    <property type="match status" value="1"/>
</dbReference>
<dbReference type="PANTHER" id="PTHR40064">
    <property type="entry name" value="MEMBRANE PROTEIN-RELATED"/>
    <property type="match status" value="1"/>
</dbReference>
<keyword evidence="5 6" id="KW-0472">Membrane</keyword>
<dbReference type="PANTHER" id="PTHR40064:SF1">
    <property type="entry name" value="MEMBRANE PROTEIN"/>
    <property type="match status" value="1"/>
</dbReference>
<evidence type="ECO:0000313" key="9">
    <source>
        <dbReference type="Proteomes" id="UP000005707"/>
    </source>
</evidence>
<dbReference type="Pfam" id="PF06081">
    <property type="entry name" value="ArAE_1"/>
    <property type="match status" value="1"/>
</dbReference>
<dbReference type="eggNOG" id="COG4129">
    <property type="taxonomic scope" value="Bacteria"/>
</dbReference>
<dbReference type="Proteomes" id="UP000005707">
    <property type="component" value="Unassembled WGS sequence"/>
</dbReference>
<dbReference type="EMBL" id="AFNU02000001">
    <property type="protein sequence ID" value="ERJ13526.1"/>
    <property type="molecule type" value="Genomic_DNA"/>
</dbReference>
<comment type="subcellular location">
    <subcellularLocation>
        <location evidence="1">Cell membrane</location>
        <topology evidence="1">Multi-pass membrane protein</topology>
    </subcellularLocation>
</comment>
<feature type="domain" description="Putative aromatic acid exporter C-terminal" evidence="7">
    <location>
        <begin position="146"/>
        <end position="310"/>
    </location>
</feature>
<dbReference type="Gene3D" id="1.20.120.940">
    <property type="entry name" value="Putative aromatic acid exporter, C-terminal domain"/>
    <property type="match status" value="1"/>
</dbReference>
<keyword evidence="4 6" id="KW-1133">Transmembrane helix</keyword>
<dbReference type="RefSeq" id="WP_008826369.1">
    <property type="nucleotide sequence ID" value="NZ_AFNU02000001.1"/>
</dbReference>
<proteinExistence type="predicted"/>
<feature type="transmembrane region" description="Helical" evidence="6">
    <location>
        <begin position="12"/>
        <end position="39"/>
    </location>
</feature>
<evidence type="ECO:0000256" key="2">
    <source>
        <dbReference type="ARBA" id="ARBA00022475"/>
    </source>
</evidence>
<dbReference type="InterPro" id="IPR010343">
    <property type="entry name" value="ArAE_1"/>
</dbReference>
<feature type="transmembrane region" description="Helical" evidence="6">
    <location>
        <begin position="125"/>
        <end position="142"/>
    </location>
</feature>